<proteinExistence type="predicted"/>
<name>A0A915JUL3_ROMCU</name>
<evidence type="ECO:0000313" key="2">
    <source>
        <dbReference type="WBParaSite" id="nRc.2.0.1.t29487-RA"/>
    </source>
</evidence>
<evidence type="ECO:0000313" key="1">
    <source>
        <dbReference type="Proteomes" id="UP000887565"/>
    </source>
</evidence>
<organism evidence="1 2">
    <name type="scientific">Romanomermis culicivorax</name>
    <name type="common">Nematode worm</name>
    <dbReference type="NCBI Taxonomy" id="13658"/>
    <lineage>
        <taxon>Eukaryota</taxon>
        <taxon>Metazoa</taxon>
        <taxon>Ecdysozoa</taxon>
        <taxon>Nematoda</taxon>
        <taxon>Enoplea</taxon>
        <taxon>Dorylaimia</taxon>
        <taxon>Mermithida</taxon>
        <taxon>Mermithoidea</taxon>
        <taxon>Mermithidae</taxon>
        <taxon>Romanomermis</taxon>
    </lineage>
</organism>
<accession>A0A915JUL3</accession>
<sequence>MTPCDGSQKRSDSVWRSVTHTALYLMPWSSDYTGEDGSWSVVAGETGLAHSRTIVNDQSGNFFVAHFLSFDETQLTTVPLHTVEKT</sequence>
<reference evidence="2" key="1">
    <citation type="submission" date="2022-11" db="UniProtKB">
        <authorList>
            <consortium name="WormBaseParasite"/>
        </authorList>
    </citation>
    <scope>IDENTIFICATION</scope>
</reference>
<keyword evidence="1" id="KW-1185">Reference proteome</keyword>
<dbReference type="WBParaSite" id="nRc.2.0.1.t29487-RA">
    <property type="protein sequence ID" value="nRc.2.0.1.t29487-RA"/>
    <property type="gene ID" value="nRc.2.0.1.g29487"/>
</dbReference>
<protein>
    <submittedName>
        <fullName evidence="2">Uncharacterized protein</fullName>
    </submittedName>
</protein>
<dbReference type="AlphaFoldDB" id="A0A915JUL3"/>
<dbReference type="Proteomes" id="UP000887565">
    <property type="component" value="Unplaced"/>
</dbReference>